<dbReference type="GO" id="GO:0009360">
    <property type="term" value="C:DNA polymerase III complex"/>
    <property type="evidence" value="ECO:0007669"/>
    <property type="project" value="InterPro"/>
</dbReference>
<dbReference type="CDD" id="cd18137">
    <property type="entry name" value="HLD_clamp_pol_III_gamma_tau"/>
    <property type="match status" value="1"/>
</dbReference>
<proteinExistence type="inferred from homology"/>
<dbReference type="InterPro" id="IPR045085">
    <property type="entry name" value="HLD_clamp_pol_III_gamma_tau"/>
</dbReference>
<feature type="compositionally biased region" description="Low complexity" evidence="12">
    <location>
        <begin position="488"/>
        <end position="499"/>
    </location>
</feature>
<dbReference type="InterPro" id="IPR008921">
    <property type="entry name" value="DNA_pol3_clamp-load_cplx_C"/>
</dbReference>
<evidence type="ECO:0000256" key="8">
    <source>
        <dbReference type="ARBA" id="ARBA00022840"/>
    </source>
</evidence>
<dbReference type="InterPro" id="IPR022754">
    <property type="entry name" value="DNA_pol_III_gamma-3"/>
</dbReference>
<dbReference type="InterPro" id="IPR021029">
    <property type="entry name" value="DNA_pol_III_tau_dom-5"/>
</dbReference>
<dbReference type="SUPFAM" id="SSF52540">
    <property type="entry name" value="P-loop containing nucleoside triphosphate hydrolases"/>
    <property type="match status" value="1"/>
</dbReference>
<gene>
    <name evidence="11" type="primary">dnaX</name>
    <name evidence="14" type="ORF">EPV75_03265</name>
</gene>
<feature type="region of interest" description="Disordered" evidence="12">
    <location>
        <begin position="487"/>
        <end position="574"/>
    </location>
</feature>
<dbReference type="PANTHER" id="PTHR11669:SF0">
    <property type="entry name" value="PROTEIN STICHEL-LIKE 2"/>
    <property type="match status" value="1"/>
</dbReference>
<dbReference type="InterPro" id="IPR038249">
    <property type="entry name" value="PolIII_tau_V_sf"/>
</dbReference>
<evidence type="ECO:0000256" key="2">
    <source>
        <dbReference type="ARBA" id="ARBA00022679"/>
    </source>
</evidence>
<evidence type="ECO:0000259" key="13">
    <source>
        <dbReference type="SMART" id="SM00382"/>
    </source>
</evidence>
<keyword evidence="8 11" id="KW-0067">ATP-binding</keyword>
<dbReference type="InterPro" id="IPR050238">
    <property type="entry name" value="DNA_Rep/Repair_Clamp_Loader"/>
</dbReference>
<evidence type="ECO:0000256" key="10">
    <source>
        <dbReference type="ARBA" id="ARBA00049244"/>
    </source>
</evidence>
<evidence type="ECO:0000256" key="5">
    <source>
        <dbReference type="ARBA" id="ARBA00022723"/>
    </source>
</evidence>
<dbReference type="GO" id="GO:0003677">
    <property type="term" value="F:DNA binding"/>
    <property type="evidence" value="ECO:0007669"/>
    <property type="project" value="InterPro"/>
</dbReference>
<dbReference type="SUPFAM" id="SSF48019">
    <property type="entry name" value="post-AAA+ oligomerization domain-like"/>
    <property type="match status" value="1"/>
</dbReference>
<sequence length="776" mass="83772">MSDTVLARKWRPKNFSELVGQEHVMQALANALDQQRLHHAYLFTGTRGVGKTTIARIFSKALNCEQGISSKPCGVCSTCRSIDEGRFVDLIEVDAASKTKVEDTRELLENVQYAPVQGRYKVYLIDEVHMLSKSSFNALLKTLEEPPEHVKFLLATTDPHKLPMTVLSRCLQFNLMRLTQTQIQTHLGHILQQEGITFEDAALAMIAKSADGSARDSLSILDQAIAYGGGQVQLAAVQAMLGLVDQQFTRQILAALADESADALKNVIQQLAAMGVDYTALNAQLIEVLHQITLLQVLGTLDDGCVLDDETMQVLAETLSPERVQVLYQIALLAKQDMSMAPDIRIGFEMALLRMLAFQPMAPGAGGLSSGGETVQAPANTNSGEASVMAKITRPGDVLKQQGLKDVAEPEPAEPSQTAEPAQSVASPSNDVMDSEPMVIAEPVPESIATPALNQAVSEPVPDAPVDHLADLKARLDLTLGKPETIRSAAESAAPEEASIQPPVANPDAETALNPAMETPSESPVSQASAPSVPLPWEEDNSMSDDALNAAPTDSTNAALQDESPWPKSTVEEALGTESIPPTFEDAPQTASMNTAIRQEPAWEGAASEPERVMAESQPPMAEVASAEPEYRPNDAVSSLTVSTGDAGEWRDADKWLQMIVQLQLDGMAAELARQSILVSQDAQTLTLSVDPQQMHAKTELALQRLEEQIKAQLGCRLVFVQADQAHLTPARYEIEMKAQRQANAVNSIQSDPQVQSLIQTLNLKVIESSIRPVKH</sequence>
<organism evidence="14 15">
    <name type="scientific">Hydrogenovibrio thermophilus</name>
    <dbReference type="NCBI Taxonomy" id="265883"/>
    <lineage>
        <taxon>Bacteria</taxon>
        <taxon>Pseudomonadati</taxon>
        <taxon>Pseudomonadota</taxon>
        <taxon>Gammaproteobacteria</taxon>
        <taxon>Thiotrichales</taxon>
        <taxon>Piscirickettsiaceae</taxon>
        <taxon>Hydrogenovibrio</taxon>
    </lineage>
</organism>
<dbReference type="SMART" id="SM00382">
    <property type="entry name" value="AAA"/>
    <property type="match status" value="1"/>
</dbReference>
<dbReference type="AlphaFoldDB" id="A0A410H1G4"/>
<dbReference type="PANTHER" id="PTHR11669">
    <property type="entry name" value="REPLICATION FACTOR C / DNA POLYMERASE III GAMMA-TAU SUBUNIT"/>
    <property type="match status" value="1"/>
</dbReference>
<dbReference type="CDD" id="cd00009">
    <property type="entry name" value="AAA"/>
    <property type="match status" value="1"/>
</dbReference>
<dbReference type="GO" id="GO:0006261">
    <property type="term" value="P:DNA-templated DNA replication"/>
    <property type="evidence" value="ECO:0007669"/>
    <property type="project" value="TreeGrafter"/>
</dbReference>
<protein>
    <recommendedName>
        <fullName evidence="11">DNA polymerase III subunit gamma/tau</fullName>
        <ecNumber evidence="11">2.7.7.7</ecNumber>
    </recommendedName>
</protein>
<dbReference type="GO" id="GO:0003887">
    <property type="term" value="F:DNA-directed DNA polymerase activity"/>
    <property type="evidence" value="ECO:0007669"/>
    <property type="project" value="UniProtKB-KW"/>
</dbReference>
<dbReference type="Pfam" id="PF13177">
    <property type="entry name" value="DNA_pol3_delta2"/>
    <property type="match status" value="1"/>
</dbReference>
<evidence type="ECO:0000313" key="15">
    <source>
        <dbReference type="Proteomes" id="UP000285478"/>
    </source>
</evidence>
<dbReference type="Pfam" id="PF12169">
    <property type="entry name" value="DNA_pol3_gamma3"/>
    <property type="match status" value="1"/>
</dbReference>
<dbReference type="InterPro" id="IPR012763">
    <property type="entry name" value="DNA_pol_III_sug/sutau_N"/>
</dbReference>
<evidence type="ECO:0000256" key="3">
    <source>
        <dbReference type="ARBA" id="ARBA00022695"/>
    </source>
</evidence>
<keyword evidence="7" id="KW-0862">Zinc</keyword>
<keyword evidence="9 11" id="KW-0239">DNA-directed DNA polymerase</keyword>
<evidence type="ECO:0000256" key="4">
    <source>
        <dbReference type="ARBA" id="ARBA00022705"/>
    </source>
</evidence>
<name>A0A410H1G4_9GAMM</name>
<feature type="compositionally biased region" description="Low complexity" evidence="12">
    <location>
        <begin position="520"/>
        <end position="536"/>
    </location>
</feature>
<dbReference type="InterPro" id="IPR027417">
    <property type="entry name" value="P-loop_NTPase"/>
</dbReference>
<reference evidence="14 15" key="1">
    <citation type="journal article" date="2018" name="Environ. Microbiol.">
        <title>Genomes of ubiquitous marine and hypersaline Hydrogenovibrio, Thiomicrorhabdus and Thiomicrospira spp. encode a diversity of mechanisms to sustain chemolithoautotrophy in heterogeneous environments.</title>
        <authorList>
            <person name="Scott K.M."/>
            <person name="Williams J."/>
            <person name="Porter C.M.B."/>
            <person name="Russel S."/>
            <person name="Harmer T.L."/>
            <person name="Paul J.H."/>
            <person name="Antonen K.M."/>
            <person name="Bridges M.K."/>
            <person name="Camper G.J."/>
            <person name="Campla C.K."/>
            <person name="Casella L.G."/>
            <person name="Chase E."/>
            <person name="Conrad J.W."/>
            <person name="Cruz M.C."/>
            <person name="Dunlap D.S."/>
            <person name="Duran L."/>
            <person name="Fahsbender E.M."/>
            <person name="Goldsmith D.B."/>
            <person name="Keeley R.F."/>
            <person name="Kondoff M.R."/>
            <person name="Kussy B.I."/>
            <person name="Lane M.K."/>
            <person name="Lawler S."/>
            <person name="Leigh B.A."/>
            <person name="Lewis C."/>
            <person name="Lostal L.M."/>
            <person name="Marking D."/>
            <person name="Mancera P.A."/>
            <person name="McClenthan E.C."/>
            <person name="McIntyre E.A."/>
            <person name="Mine J.A."/>
            <person name="Modi S."/>
            <person name="Moore B.D."/>
            <person name="Morgan W.A."/>
            <person name="Nelson K.M."/>
            <person name="Nguyen K.N."/>
            <person name="Ogburn N."/>
            <person name="Parrino D.G."/>
            <person name="Pedapudi A.D."/>
            <person name="Pelham R.P."/>
            <person name="Preece A.M."/>
            <person name="Rampersad E.A."/>
            <person name="Richardson J.C."/>
            <person name="Rodgers C.M."/>
            <person name="Schaffer B.L."/>
            <person name="Sheridan N.E."/>
            <person name="Solone M.R."/>
            <person name="Staley Z.R."/>
            <person name="Tabuchi M."/>
            <person name="Waide R.J."/>
            <person name="Wanjugi P.W."/>
            <person name="Young S."/>
            <person name="Clum A."/>
            <person name="Daum C."/>
            <person name="Huntemann M."/>
            <person name="Ivanova N."/>
            <person name="Kyrpides N."/>
            <person name="Mikhailova N."/>
            <person name="Palaniappan K."/>
            <person name="Pillay M."/>
            <person name="Reddy T.B.K."/>
            <person name="Shapiro N."/>
            <person name="Stamatis D."/>
            <person name="Varghese N."/>
            <person name="Woyke T."/>
            <person name="Boden R."/>
            <person name="Freyermuth S.K."/>
            <person name="Kerfeld C.A."/>
        </authorList>
    </citation>
    <scope>NUCLEOTIDE SEQUENCE [LARGE SCALE GENOMIC DNA]</scope>
    <source>
        <strain evidence="14 15">JR-2</strain>
    </source>
</reference>
<dbReference type="Pfam" id="PF22608">
    <property type="entry name" value="DNAX_ATPase_lid"/>
    <property type="match status" value="1"/>
</dbReference>
<evidence type="ECO:0000256" key="12">
    <source>
        <dbReference type="SAM" id="MobiDB-lite"/>
    </source>
</evidence>
<dbReference type="FunFam" id="3.40.50.300:FF:000014">
    <property type="entry name" value="DNA polymerase III subunit gamma/tau"/>
    <property type="match status" value="1"/>
</dbReference>
<dbReference type="Gene3D" id="3.40.50.300">
    <property type="entry name" value="P-loop containing nucleotide triphosphate hydrolases"/>
    <property type="match status" value="1"/>
</dbReference>
<keyword evidence="4 11" id="KW-0235">DNA replication</keyword>
<feature type="compositionally biased region" description="Polar residues" evidence="12">
    <location>
        <begin position="415"/>
        <end position="432"/>
    </location>
</feature>
<dbReference type="EC" id="2.7.7.7" evidence="11"/>
<keyword evidence="6 11" id="KW-0547">Nucleotide-binding</keyword>
<dbReference type="Gene3D" id="3.30.300.150">
    <property type="entry name" value="DNA polymerase III, tau subunit, domain V"/>
    <property type="match status" value="1"/>
</dbReference>
<keyword evidence="15" id="KW-1185">Reference proteome</keyword>
<comment type="similarity">
    <text evidence="1 11">Belongs to the DnaX/STICHEL family.</text>
</comment>
<evidence type="ECO:0000256" key="11">
    <source>
        <dbReference type="RuleBase" id="RU364063"/>
    </source>
</evidence>
<dbReference type="EMBL" id="CP035033">
    <property type="protein sequence ID" value="QAB14759.1"/>
    <property type="molecule type" value="Genomic_DNA"/>
</dbReference>
<dbReference type="KEGG" id="htr:EPV75_03265"/>
<dbReference type="Gene3D" id="1.20.272.10">
    <property type="match status" value="1"/>
</dbReference>
<comment type="subunit">
    <text evidence="11">DNA polymerase III contains a core (composed of alpha, epsilon and theta chains) that associates with a tau subunit. This core dimerizes to form the POLIII' complex. PolIII' associates with the gamma complex (composed of gamma, delta, delta', psi and chi chains) and with the beta chain to form the complete DNA polymerase III complex.</text>
</comment>
<keyword evidence="2 11" id="KW-0808">Transferase</keyword>
<dbReference type="GO" id="GO:0005524">
    <property type="term" value="F:ATP binding"/>
    <property type="evidence" value="ECO:0007669"/>
    <property type="project" value="UniProtKB-KW"/>
</dbReference>
<dbReference type="InterPro" id="IPR003593">
    <property type="entry name" value="AAA+_ATPase"/>
</dbReference>
<feature type="domain" description="AAA+ ATPase" evidence="13">
    <location>
        <begin position="37"/>
        <end position="177"/>
    </location>
</feature>
<evidence type="ECO:0000256" key="9">
    <source>
        <dbReference type="ARBA" id="ARBA00022932"/>
    </source>
</evidence>
<dbReference type="NCBIfam" id="TIGR02397">
    <property type="entry name" value="dnaX_nterm"/>
    <property type="match status" value="1"/>
</dbReference>
<dbReference type="FunFam" id="1.10.8.60:FF:000013">
    <property type="entry name" value="DNA polymerase III subunit gamma/tau"/>
    <property type="match status" value="1"/>
</dbReference>
<dbReference type="GO" id="GO:0046872">
    <property type="term" value="F:metal ion binding"/>
    <property type="evidence" value="ECO:0007669"/>
    <property type="project" value="UniProtKB-KW"/>
</dbReference>
<evidence type="ECO:0000256" key="7">
    <source>
        <dbReference type="ARBA" id="ARBA00022833"/>
    </source>
</evidence>
<dbReference type="NCBIfam" id="NF005942">
    <property type="entry name" value="PRK07994.1"/>
    <property type="match status" value="1"/>
</dbReference>
<dbReference type="FunFam" id="1.20.272.10:FF:000003">
    <property type="entry name" value="DNA polymerase III subunit gamma/tau"/>
    <property type="match status" value="1"/>
</dbReference>
<evidence type="ECO:0000256" key="6">
    <source>
        <dbReference type="ARBA" id="ARBA00022741"/>
    </source>
</evidence>
<comment type="function">
    <text evidence="11">DNA polymerase III is a complex, multichain enzyme responsible for most of the replicative synthesis in bacteria. This DNA polymerase also exhibits 3' to 5' exonuclease activity.</text>
</comment>
<keyword evidence="5" id="KW-0479">Metal-binding</keyword>
<dbReference type="Gene3D" id="1.10.8.60">
    <property type="match status" value="1"/>
</dbReference>
<evidence type="ECO:0000313" key="14">
    <source>
        <dbReference type="EMBL" id="QAB14759.1"/>
    </source>
</evidence>
<comment type="catalytic activity">
    <reaction evidence="10 11">
        <text>DNA(n) + a 2'-deoxyribonucleoside 5'-triphosphate = DNA(n+1) + diphosphate</text>
        <dbReference type="Rhea" id="RHEA:22508"/>
        <dbReference type="Rhea" id="RHEA-COMP:17339"/>
        <dbReference type="Rhea" id="RHEA-COMP:17340"/>
        <dbReference type="ChEBI" id="CHEBI:33019"/>
        <dbReference type="ChEBI" id="CHEBI:61560"/>
        <dbReference type="ChEBI" id="CHEBI:173112"/>
        <dbReference type="EC" id="2.7.7.7"/>
    </reaction>
</comment>
<feature type="region of interest" description="Disordered" evidence="12">
    <location>
        <begin position="404"/>
        <end position="433"/>
    </location>
</feature>
<dbReference type="Pfam" id="PF12170">
    <property type="entry name" value="DNA_pol3_tau_5"/>
    <property type="match status" value="1"/>
</dbReference>
<dbReference type="NCBIfam" id="NF004046">
    <property type="entry name" value="PRK05563.1"/>
    <property type="match status" value="1"/>
</dbReference>
<accession>A0A410H1G4</accession>
<dbReference type="Proteomes" id="UP000285478">
    <property type="component" value="Chromosome"/>
</dbReference>
<evidence type="ECO:0000256" key="1">
    <source>
        <dbReference type="ARBA" id="ARBA00006360"/>
    </source>
</evidence>
<keyword evidence="3 11" id="KW-0548">Nucleotidyltransferase</keyword>
<dbReference type="RefSeq" id="WP_128384455.1">
    <property type="nucleotide sequence ID" value="NZ_CP035033.1"/>
</dbReference>